<dbReference type="SUPFAM" id="SSF49401">
    <property type="entry name" value="Bacterial adhesins"/>
    <property type="match status" value="1"/>
</dbReference>
<organism evidence="2 3">
    <name type="scientific">Escherichia coli O7:K1 (strain IAI39 / ExPEC)</name>
    <dbReference type="NCBI Taxonomy" id="585057"/>
    <lineage>
        <taxon>Bacteria</taxon>
        <taxon>Pseudomonadati</taxon>
        <taxon>Pseudomonadota</taxon>
        <taxon>Gammaproteobacteria</taxon>
        <taxon>Enterobacterales</taxon>
        <taxon>Enterobacteriaceae</taxon>
        <taxon>Escherichia</taxon>
    </lineage>
</organism>
<dbReference type="PRINTS" id="PR01613">
    <property type="entry name" value="FIMBRIALPAPF"/>
</dbReference>
<dbReference type="HOGENOM" id="CLU_114111_4_0_6"/>
<dbReference type="Gene3D" id="2.60.40.1090">
    <property type="entry name" value="Fimbrial-type adhesion domain"/>
    <property type="match status" value="1"/>
</dbReference>
<dbReference type="EMBL" id="CU928164">
    <property type="protein sequence ID" value="CAR19517.1"/>
    <property type="molecule type" value="Genomic_DNA"/>
</dbReference>
<evidence type="ECO:0000259" key="1">
    <source>
        <dbReference type="Pfam" id="PF00419"/>
    </source>
</evidence>
<feature type="domain" description="Fimbrial-type adhesion" evidence="1">
    <location>
        <begin position="33"/>
        <end position="176"/>
    </location>
</feature>
<dbReference type="Proteomes" id="UP000000749">
    <property type="component" value="Chromosome"/>
</dbReference>
<dbReference type="InterPro" id="IPR050263">
    <property type="entry name" value="Bact_Fimbrial_Adh_Pro"/>
</dbReference>
<dbReference type="PANTHER" id="PTHR33420">
    <property type="entry name" value="FIMBRIAL SUBUNIT ELFA-RELATED"/>
    <property type="match status" value="1"/>
</dbReference>
<accession>A0A0H3MUA6</accession>
<gene>
    <name evidence="2" type="primary">papF</name>
    <name evidence="2" type="ordered locus">ECIAI39_3400</name>
</gene>
<dbReference type="GO" id="GO:0009289">
    <property type="term" value="C:pilus"/>
    <property type="evidence" value="ECO:0007669"/>
    <property type="project" value="InterPro"/>
</dbReference>
<dbReference type="InterPro" id="IPR036937">
    <property type="entry name" value="Adhesion_dom_fimbrial_sf"/>
</dbReference>
<dbReference type="Pfam" id="PF00419">
    <property type="entry name" value="Fimbrial"/>
    <property type="match status" value="1"/>
</dbReference>
<dbReference type="AlphaFoldDB" id="A0A0H3MUA6"/>
<evidence type="ECO:0000313" key="2">
    <source>
        <dbReference type="EMBL" id="CAR19517.1"/>
    </source>
</evidence>
<evidence type="ECO:0000313" key="3">
    <source>
        <dbReference type="Proteomes" id="UP000000749"/>
    </source>
</evidence>
<dbReference type="InterPro" id="IPR000259">
    <property type="entry name" value="Adhesion_dom_fimbrial"/>
</dbReference>
<dbReference type="PANTHER" id="PTHR33420:SF26">
    <property type="entry name" value="FIMBRIAL SUBUNIT"/>
    <property type="match status" value="1"/>
</dbReference>
<sequence length="177" mass="18673">MFSVPLSGGGMIRLSLFISLLLTSVAVLADVQINIRGNVYIPPCTINNGQNIVVDFGNINPEHVDNSRGEVTKTISISCPYKSGSLWIKVTGNTMGGGQNNVLATNITHFGIALYQGKGMSTPLTLGNGSGNGYRVTAGLDTARSTFTFTSVPFRNGSGILNGGDFRTTASMSMIYN</sequence>
<proteinExistence type="predicted"/>
<dbReference type="InterPro" id="IPR008966">
    <property type="entry name" value="Adhesion_dom_sf"/>
</dbReference>
<dbReference type="GO" id="GO:0043709">
    <property type="term" value="P:cell adhesion involved in single-species biofilm formation"/>
    <property type="evidence" value="ECO:0007669"/>
    <property type="project" value="TreeGrafter"/>
</dbReference>
<reference evidence="3" key="1">
    <citation type="journal article" date="2009" name="PLoS Genet.">
        <title>Organised genome dynamics in the Escherichia coli species results in highly diverse adaptive paths.</title>
        <authorList>
            <person name="Touchon M."/>
            <person name="Hoede C."/>
            <person name="Tenaillon O."/>
            <person name="Barbe V."/>
            <person name="Baeriswyl S."/>
            <person name="Bidet P."/>
            <person name="Bingen E."/>
            <person name="Bonacorsi S."/>
            <person name="Bouchier C."/>
            <person name="Bouvet O."/>
            <person name="Calteau A."/>
            <person name="Chiapello H."/>
            <person name="Clermont O."/>
            <person name="Cruveiller S."/>
            <person name="Danchin A."/>
            <person name="Diard M."/>
            <person name="Dossat C."/>
            <person name="Karoui M.E."/>
            <person name="Frapy E."/>
            <person name="Garry L."/>
            <person name="Ghigo J.M."/>
            <person name="Gilles A.M."/>
            <person name="Johnson J."/>
            <person name="Le Bouguenec C."/>
            <person name="Lescat M."/>
            <person name="Mangenot S."/>
            <person name="Martinez-Jehanne V."/>
            <person name="Matic I."/>
            <person name="Nassif X."/>
            <person name="Oztas S."/>
            <person name="Petit M.A."/>
            <person name="Pichon C."/>
            <person name="Rouy Z."/>
            <person name="Ruf C.S."/>
            <person name="Schneider D."/>
            <person name="Tourret J."/>
            <person name="Vacherie B."/>
            <person name="Vallenet D."/>
            <person name="Medigue C."/>
            <person name="Rocha E.P.C."/>
            <person name="Denamur E."/>
        </authorList>
    </citation>
    <scope>NUCLEOTIDE SEQUENCE [LARGE SCALE GENOMIC DNA]</scope>
    <source>
        <strain evidence="3">IAI39 / ExPEC</strain>
    </source>
</reference>
<dbReference type="STRING" id="585057.ECIAI39_3400"/>
<dbReference type="KEGG" id="ect:ECIAI39_3400"/>
<dbReference type="InterPro" id="IPR005430">
    <property type="entry name" value="P_pili_tip_PapF"/>
</dbReference>
<protein>
    <submittedName>
        <fullName evidence="2">Fimbrial adapter PapF</fullName>
    </submittedName>
</protein>
<name>A0A0H3MUA6_ECO7I</name>